<dbReference type="EMBL" id="VLLL01000005">
    <property type="protein sequence ID" value="TWJ16073.1"/>
    <property type="molecule type" value="Genomic_DNA"/>
</dbReference>
<gene>
    <name evidence="1" type="ORF">LX16_1795</name>
</gene>
<dbReference type="Proteomes" id="UP000321617">
    <property type="component" value="Unassembled WGS sequence"/>
</dbReference>
<keyword evidence="2" id="KW-1185">Reference proteome</keyword>
<dbReference type="OrthoDB" id="4350856at2"/>
<organism evidence="1 2">
    <name type="scientific">Stackebrandtia albiflava</name>
    <dbReference type="NCBI Taxonomy" id="406432"/>
    <lineage>
        <taxon>Bacteria</taxon>
        <taxon>Bacillati</taxon>
        <taxon>Actinomycetota</taxon>
        <taxon>Actinomycetes</taxon>
        <taxon>Glycomycetales</taxon>
        <taxon>Glycomycetaceae</taxon>
        <taxon>Stackebrandtia</taxon>
    </lineage>
</organism>
<dbReference type="RefSeq" id="WP_147135848.1">
    <property type="nucleotide sequence ID" value="NZ_BAABIJ010000001.1"/>
</dbReference>
<reference evidence="1 2" key="1">
    <citation type="journal article" date="2013" name="Stand. Genomic Sci.">
        <title>Genomic Encyclopedia of Type Strains, Phase I: The one thousand microbial genomes (KMG-I) project.</title>
        <authorList>
            <person name="Kyrpides N.C."/>
            <person name="Woyke T."/>
            <person name="Eisen J.A."/>
            <person name="Garrity G."/>
            <person name="Lilburn T.G."/>
            <person name="Beck B.J."/>
            <person name="Whitman W.B."/>
            <person name="Hugenholtz P."/>
            <person name="Klenk H.P."/>
        </authorList>
    </citation>
    <scope>NUCLEOTIDE SEQUENCE [LARGE SCALE GENOMIC DNA]</scope>
    <source>
        <strain evidence="1 2">DSM 45044</strain>
    </source>
</reference>
<protein>
    <submittedName>
        <fullName evidence="1">Uncharacterized protein</fullName>
    </submittedName>
</protein>
<evidence type="ECO:0000313" key="2">
    <source>
        <dbReference type="Proteomes" id="UP000321617"/>
    </source>
</evidence>
<evidence type="ECO:0000313" key="1">
    <source>
        <dbReference type="EMBL" id="TWJ16073.1"/>
    </source>
</evidence>
<dbReference type="AlphaFoldDB" id="A0A562VDW9"/>
<comment type="caution">
    <text evidence="1">The sequence shown here is derived from an EMBL/GenBank/DDBJ whole genome shotgun (WGS) entry which is preliminary data.</text>
</comment>
<name>A0A562VDW9_9ACTN</name>
<sequence length="152" mass="16660">MTARGDYEGHLADAYGDLAAPTWHFVTRALRANTTGDLYEAIHRRFPGTREDTDPDCEVCFTYMVPADRFIAVKVSMAGPFATTTAYGRDGFGQAVLLTPGDSLSDSERWLLECVARHGYAILDAGELARGVSIRLRPDATTATVEQAFFHP</sequence>
<proteinExistence type="predicted"/>
<accession>A0A562VDW9</accession>